<gene>
    <name evidence="1" type="ORF">J2D73_17105</name>
</gene>
<evidence type="ECO:0000313" key="2">
    <source>
        <dbReference type="Proteomes" id="UP000664771"/>
    </source>
</evidence>
<dbReference type="EMBL" id="JAFVMF010000024">
    <property type="protein sequence ID" value="MBO1361506.1"/>
    <property type="molecule type" value="Genomic_DNA"/>
</dbReference>
<reference evidence="1 2" key="1">
    <citation type="submission" date="2021-03" db="EMBL/GenBank/DDBJ databases">
        <title>The complete genome sequence of Acetobacter sacchari TBRC 11175.</title>
        <authorList>
            <person name="Charoenyingcharoen P."/>
            <person name="Yukphan P."/>
        </authorList>
    </citation>
    <scope>NUCLEOTIDE SEQUENCE [LARGE SCALE GENOMIC DNA]</scope>
    <source>
        <strain evidence="1 2">TBRC 11175</strain>
    </source>
</reference>
<name>A0ABS3M010_9PROT</name>
<keyword evidence="2" id="KW-1185">Reference proteome</keyword>
<evidence type="ECO:0008006" key="3">
    <source>
        <dbReference type="Google" id="ProtNLM"/>
    </source>
</evidence>
<dbReference type="RefSeq" id="WP_207883308.1">
    <property type="nucleotide sequence ID" value="NZ_JAFVMF010000024.1"/>
</dbReference>
<evidence type="ECO:0000313" key="1">
    <source>
        <dbReference type="EMBL" id="MBO1361506.1"/>
    </source>
</evidence>
<sequence>MPDEENVAQDFDRFLQNCRIDGKDRSFSTALSGQDVFLADQMICNNLSFCLVEFKGVPSDIFHESRKNLRRLLCQEFANDDTLLDYHSLCHHIAWYEHSNILLDIYSNQVCNSRVFKKSDCAVEKINLIGGRPITCKDYVRNLIETESGVGLNPEAFQYYIDKLYELAGTESSELRLLASDPGVGVFERRYFSTVKDLHDWYKEFYAINFPKISPYQGPTP</sequence>
<comment type="caution">
    <text evidence="1">The sequence shown here is derived from an EMBL/GenBank/DDBJ whole genome shotgun (WGS) entry which is preliminary data.</text>
</comment>
<accession>A0ABS3M010</accession>
<protein>
    <recommendedName>
        <fullName evidence="3">DUF4435 domain-containing protein</fullName>
    </recommendedName>
</protein>
<proteinExistence type="predicted"/>
<organism evidence="1 2">
    <name type="scientific">Acetobacter sacchari</name>
    <dbReference type="NCBI Taxonomy" id="2661687"/>
    <lineage>
        <taxon>Bacteria</taxon>
        <taxon>Pseudomonadati</taxon>
        <taxon>Pseudomonadota</taxon>
        <taxon>Alphaproteobacteria</taxon>
        <taxon>Acetobacterales</taxon>
        <taxon>Acetobacteraceae</taxon>
        <taxon>Acetobacter</taxon>
    </lineage>
</organism>
<dbReference type="Proteomes" id="UP000664771">
    <property type="component" value="Unassembled WGS sequence"/>
</dbReference>